<evidence type="ECO:0000259" key="1">
    <source>
        <dbReference type="Pfam" id="PF04536"/>
    </source>
</evidence>
<organism evidence="2 3">
    <name type="scientific">Comamonas squillarum</name>
    <dbReference type="NCBI Taxonomy" id="2977320"/>
    <lineage>
        <taxon>Bacteria</taxon>
        <taxon>Pseudomonadati</taxon>
        <taxon>Pseudomonadota</taxon>
        <taxon>Betaproteobacteria</taxon>
        <taxon>Burkholderiales</taxon>
        <taxon>Comamonadaceae</taxon>
        <taxon>Comamonas</taxon>
    </lineage>
</organism>
<keyword evidence="3" id="KW-1185">Reference proteome</keyword>
<dbReference type="Proteomes" id="UP001058290">
    <property type="component" value="Chromosome"/>
</dbReference>
<dbReference type="Gene3D" id="3.10.310.50">
    <property type="match status" value="1"/>
</dbReference>
<reference evidence="2" key="1">
    <citation type="submission" date="2022-09" db="EMBL/GenBank/DDBJ databases">
        <title>Bacterial diversity in gut of crayfish and pufferfish.</title>
        <authorList>
            <person name="Huang Y."/>
        </authorList>
    </citation>
    <scope>NUCLEOTIDE SEQUENCE</scope>
    <source>
        <strain evidence="2">PR12</strain>
    </source>
</reference>
<dbReference type="PANTHER" id="PTHR30373">
    <property type="entry name" value="UPF0603 PROTEIN YGCG"/>
    <property type="match status" value="1"/>
</dbReference>
<dbReference type="RefSeq" id="WP_182343998.1">
    <property type="nucleotide sequence ID" value="NZ_CP104377.1"/>
</dbReference>
<protein>
    <submittedName>
        <fullName evidence="2">TPM domain-containing protein</fullName>
    </submittedName>
</protein>
<sequence length="172" mass="19377">MGHWLQRWGRQLRHRFLERDASHALPDDARQRLAQAIAASEARHSGQIRVYVESALPWSYIRRDAPARERAVMQFGKQRVWDTEHNNGVLIYLLLTDHAIEIVADRAVSRCVSGPQWQAMVDSLANDLRSGQYEKALLAAIGQVSHHLEQQFPRGAAPSAAGNELDDQPLIG</sequence>
<accession>A0ABY5ZSS3</accession>
<proteinExistence type="predicted"/>
<dbReference type="EMBL" id="CP104377">
    <property type="protein sequence ID" value="UXC16946.1"/>
    <property type="molecule type" value="Genomic_DNA"/>
</dbReference>
<feature type="domain" description="TPM" evidence="1">
    <location>
        <begin position="20"/>
        <end position="144"/>
    </location>
</feature>
<dbReference type="Pfam" id="PF04536">
    <property type="entry name" value="TPM_phosphatase"/>
    <property type="match status" value="1"/>
</dbReference>
<evidence type="ECO:0000313" key="2">
    <source>
        <dbReference type="EMBL" id="UXC16946.1"/>
    </source>
</evidence>
<name>A0ABY5ZSS3_9BURK</name>
<dbReference type="PANTHER" id="PTHR30373:SF8">
    <property type="entry name" value="BLL7265 PROTEIN"/>
    <property type="match status" value="1"/>
</dbReference>
<gene>
    <name evidence="2" type="ORF">N4T19_14650</name>
</gene>
<evidence type="ECO:0000313" key="3">
    <source>
        <dbReference type="Proteomes" id="UP001058290"/>
    </source>
</evidence>
<dbReference type="InterPro" id="IPR007621">
    <property type="entry name" value="TPM_dom"/>
</dbReference>